<protein>
    <submittedName>
        <fullName evidence="1">Uncharacterized protein</fullName>
    </submittedName>
</protein>
<organism evidence="1 2">
    <name type="scientific">Triparma retinervis</name>
    <dbReference type="NCBI Taxonomy" id="2557542"/>
    <lineage>
        <taxon>Eukaryota</taxon>
        <taxon>Sar</taxon>
        <taxon>Stramenopiles</taxon>
        <taxon>Ochrophyta</taxon>
        <taxon>Bolidophyceae</taxon>
        <taxon>Parmales</taxon>
        <taxon>Triparmaceae</taxon>
        <taxon>Triparma</taxon>
    </lineage>
</organism>
<evidence type="ECO:0000313" key="2">
    <source>
        <dbReference type="Proteomes" id="UP001165082"/>
    </source>
</evidence>
<sequence length="202" mass="22140">MPSLPDQLSPLSEKQLRLRLTTLGRPSDPSDERAAYSRGGRLAKKAYLLDLLASCYREGLAVRVVRRITAGIALPADRTSAVLEALRHADFGKKGGGKSRNVEAQKYTVLGRAASDAPHKVSAANQHLCKSSDPPTCAAPQQSSSGSSIFVVPTLNKLVKVDGRFVHWVRSYPPTRTRYSLIYFTVDDAARTERDDEVYDVI</sequence>
<name>A0A9W7A3I1_9STRA</name>
<gene>
    <name evidence="1" type="ORF">TrRE_jg3370</name>
</gene>
<comment type="caution">
    <text evidence="1">The sequence shown here is derived from an EMBL/GenBank/DDBJ whole genome shotgun (WGS) entry which is preliminary data.</text>
</comment>
<dbReference type="OrthoDB" id="47604at2759"/>
<accession>A0A9W7A3I1</accession>
<dbReference type="Proteomes" id="UP001165082">
    <property type="component" value="Unassembled WGS sequence"/>
</dbReference>
<dbReference type="EMBL" id="BRXZ01001200">
    <property type="protein sequence ID" value="GMH65151.1"/>
    <property type="molecule type" value="Genomic_DNA"/>
</dbReference>
<keyword evidence="2" id="KW-1185">Reference proteome</keyword>
<reference evidence="1" key="1">
    <citation type="submission" date="2022-07" db="EMBL/GenBank/DDBJ databases">
        <title>Genome analysis of Parmales, a sister group of diatoms, reveals the evolutionary specialization of diatoms from phago-mixotrophs to photoautotrophs.</title>
        <authorList>
            <person name="Ban H."/>
            <person name="Sato S."/>
            <person name="Yoshikawa S."/>
            <person name="Kazumasa Y."/>
            <person name="Nakamura Y."/>
            <person name="Ichinomiya M."/>
            <person name="Saitoh K."/>
            <person name="Sato N."/>
            <person name="Blanc-Mathieu R."/>
            <person name="Endo H."/>
            <person name="Kuwata A."/>
            <person name="Ogata H."/>
        </authorList>
    </citation>
    <scope>NUCLEOTIDE SEQUENCE</scope>
</reference>
<proteinExistence type="predicted"/>
<dbReference type="AlphaFoldDB" id="A0A9W7A3I1"/>
<evidence type="ECO:0000313" key="1">
    <source>
        <dbReference type="EMBL" id="GMH65151.1"/>
    </source>
</evidence>